<accession>A0ABW5KDX6</accession>
<protein>
    <submittedName>
        <fullName evidence="2">GNAT family N-acetyltransferase</fullName>
    </submittedName>
</protein>
<evidence type="ECO:0000259" key="1">
    <source>
        <dbReference type="PROSITE" id="PS51186"/>
    </source>
</evidence>
<dbReference type="SUPFAM" id="SSF55729">
    <property type="entry name" value="Acyl-CoA N-acyltransferases (Nat)"/>
    <property type="match status" value="1"/>
</dbReference>
<dbReference type="CDD" id="cd04301">
    <property type="entry name" value="NAT_SF"/>
    <property type="match status" value="1"/>
</dbReference>
<gene>
    <name evidence="2" type="ORF">ACFSR5_00930</name>
</gene>
<dbReference type="InterPro" id="IPR016181">
    <property type="entry name" value="Acyl_CoA_acyltransferase"/>
</dbReference>
<organism evidence="2 3">
    <name type="scientific">Sphingobacterium suaedae</name>
    <dbReference type="NCBI Taxonomy" id="1686402"/>
    <lineage>
        <taxon>Bacteria</taxon>
        <taxon>Pseudomonadati</taxon>
        <taxon>Bacteroidota</taxon>
        <taxon>Sphingobacteriia</taxon>
        <taxon>Sphingobacteriales</taxon>
        <taxon>Sphingobacteriaceae</taxon>
        <taxon>Sphingobacterium</taxon>
    </lineage>
</organism>
<dbReference type="Proteomes" id="UP001597545">
    <property type="component" value="Unassembled WGS sequence"/>
</dbReference>
<comment type="caution">
    <text evidence="2">The sequence shown here is derived from an EMBL/GenBank/DDBJ whole genome shotgun (WGS) entry which is preliminary data.</text>
</comment>
<feature type="domain" description="N-acetyltransferase" evidence="1">
    <location>
        <begin position="8"/>
        <end position="150"/>
    </location>
</feature>
<sequence length="150" mass="17451">MEVHWKIKAFSDLKALELYQILQLRIDVFMLEQTCLYPECDNKDLLAAHIFGITDDQVVAYARLIPPGVSYSEPSIGRVVVHKDYRAPGLGRILMLQAISYLQEQGIHYASIRISAQLYLQRFYENLGFERVSDMYLEDEIPHIEMLRTK</sequence>
<dbReference type="EMBL" id="JBHULR010000001">
    <property type="protein sequence ID" value="MFD2546200.1"/>
    <property type="molecule type" value="Genomic_DNA"/>
</dbReference>
<dbReference type="InterPro" id="IPR000182">
    <property type="entry name" value="GNAT_dom"/>
</dbReference>
<dbReference type="Pfam" id="PF13673">
    <property type="entry name" value="Acetyltransf_10"/>
    <property type="match status" value="1"/>
</dbReference>
<dbReference type="PROSITE" id="PS51186">
    <property type="entry name" value="GNAT"/>
    <property type="match status" value="1"/>
</dbReference>
<dbReference type="Gene3D" id="3.40.630.30">
    <property type="match status" value="1"/>
</dbReference>
<keyword evidence="3" id="KW-1185">Reference proteome</keyword>
<reference evidence="3" key="1">
    <citation type="journal article" date="2019" name="Int. J. Syst. Evol. Microbiol.">
        <title>The Global Catalogue of Microorganisms (GCM) 10K type strain sequencing project: providing services to taxonomists for standard genome sequencing and annotation.</title>
        <authorList>
            <consortium name="The Broad Institute Genomics Platform"/>
            <consortium name="The Broad Institute Genome Sequencing Center for Infectious Disease"/>
            <person name="Wu L."/>
            <person name="Ma J."/>
        </authorList>
    </citation>
    <scope>NUCLEOTIDE SEQUENCE [LARGE SCALE GENOMIC DNA]</scope>
    <source>
        <strain evidence="3">KCTC 42662</strain>
    </source>
</reference>
<evidence type="ECO:0000313" key="3">
    <source>
        <dbReference type="Proteomes" id="UP001597545"/>
    </source>
</evidence>
<proteinExistence type="predicted"/>
<dbReference type="RefSeq" id="WP_380899757.1">
    <property type="nucleotide sequence ID" value="NZ_JBHUEG010000002.1"/>
</dbReference>
<name>A0ABW5KDX6_9SPHI</name>
<evidence type="ECO:0000313" key="2">
    <source>
        <dbReference type="EMBL" id="MFD2546200.1"/>
    </source>
</evidence>